<reference evidence="2 3" key="1">
    <citation type="submission" date="2021-06" db="EMBL/GenBank/DDBJ databases">
        <authorList>
            <person name="Palmer J.M."/>
        </authorList>
    </citation>
    <scope>NUCLEOTIDE SEQUENCE [LARGE SCALE GENOMIC DNA]</scope>
    <source>
        <strain evidence="2 3">GA_2019</strain>
        <tissue evidence="2">Muscle</tissue>
    </source>
</reference>
<sequence>MKTCLHLQYLKSLNQLEYGQKRLIEDPNFLFFITYFAALVAFIFCYLKVGRQAVGVKEEGRHAAQVAGVVTRTRDIFTHKWVLCRYTTCHARVYLPSTHSEEDGKESHLRVIKCP</sequence>
<protein>
    <submittedName>
        <fullName evidence="2">Uncharacterized protein</fullName>
    </submittedName>
</protein>
<feature type="transmembrane region" description="Helical" evidence="1">
    <location>
        <begin position="29"/>
        <end position="47"/>
    </location>
</feature>
<gene>
    <name evidence="2" type="ORF">GOODEAATRI_011978</name>
</gene>
<evidence type="ECO:0000313" key="3">
    <source>
        <dbReference type="Proteomes" id="UP001476798"/>
    </source>
</evidence>
<keyword evidence="1" id="KW-0472">Membrane</keyword>
<name>A0ABV0PXA4_9TELE</name>
<accession>A0ABV0PXA4</accession>
<proteinExistence type="predicted"/>
<keyword evidence="3" id="KW-1185">Reference proteome</keyword>
<comment type="caution">
    <text evidence="2">The sequence shown here is derived from an EMBL/GenBank/DDBJ whole genome shotgun (WGS) entry which is preliminary data.</text>
</comment>
<organism evidence="2 3">
    <name type="scientific">Goodea atripinnis</name>
    <dbReference type="NCBI Taxonomy" id="208336"/>
    <lineage>
        <taxon>Eukaryota</taxon>
        <taxon>Metazoa</taxon>
        <taxon>Chordata</taxon>
        <taxon>Craniata</taxon>
        <taxon>Vertebrata</taxon>
        <taxon>Euteleostomi</taxon>
        <taxon>Actinopterygii</taxon>
        <taxon>Neopterygii</taxon>
        <taxon>Teleostei</taxon>
        <taxon>Neoteleostei</taxon>
        <taxon>Acanthomorphata</taxon>
        <taxon>Ovalentaria</taxon>
        <taxon>Atherinomorphae</taxon>
        <taxon>Cyprinodontiformes</taxon>
        <taxon>Goodeidae</taxon>
        <taxon>Goodea</taxon>
    </lineage>
</organism>
<keyword evidence="1" id="KW-1133">Transmembrane helix</keyword>
<keyword evidence="1" id="KW-0812">Transmembrane</keyword>
<evidence type="ECO:0000256" key="1">
    <source>
        <dbReference type="SAM" id="Phobius"/>
    </source>
</evidence>
<dbReference type="EMBL" id="JAHRIO010090712">
    <property type="protein sequence ID" value="MEQ2188147.1"/>
    <property type="molecule type" value="Genomic_DNA"/>
</dbReference>
<evidence type="ECO:0000313" key="2">
    <source>
        <dbReference type="EMBL" id="MEQ2188147.1"/>
    </source>
</evidence>
<dbReference type="Proteomes" id="UP001476798">
    <property type="component" value="Unassembled WGS sequence"/>
</dbReference>